<comment type="caution">
    <text evidence="1">The sequence shown here is derived from an EMBL/GenBank/DDBJ whole genome shotgun (WGS) entry which is preliminary data.</text>
</comment>
<sequence>METIALVLVLVGLSVLGGAVVALVRLRREVVATEDRAHQVAERMNALPPQLTGGFGTGDRHVIVVELLNLFELAHRESVLTRPFTMLTPRLLRDVVHRRLIGKVRESLSAAGVQADVQVRRAR</sequence>
<evidence type="ECO:0000313" key="2">
    <source>
        <dbReference type="Proteomes" id="UP000520767"/>
    </source>
</evidence>
<dbReference type="EMBL" id="JACHJQ010000006">
    <property type="protein sequence ID" value="MBB4910027.1"/>
    <property type="molecule type" value="Genomic_DNA"/>
</dbReference>
<reference evidence="1 2" key="1">
    <citation type="submission" date="2020-08" db="EMBL/GenBank/DDBJ databases">
        <title>Genomic Encyclopedia of Type Strains, Phase III (KMG-III): the genomes of soil and plant-associated and newly described type strains.</title>
        <authorList>
            <person name="Whitman W."/>
        </authorList>
    </citation>
    <scope>NUCLEOTIDE SEQUENCE [LARGE SCALE GENOMIC DNA]</scope>
    <source>
        <strain evidence="1 2">CECT 8960</strain>
    </source>
</reference>
<gene>
    <name evidence="1" type="ORF">FHR82_006285</name>
</gene>
<name>A0A7W7QAK9_9PSEU</name>
<dbReference type="Proteomes" id="UP000520767">
    <property type="component" value="Unassembled WGS sequence"/>
</dbReference>
<protein>
    <submittedName>
        <fullName evidence="1">Uncharacterized protein</fullName>
    </submittedName>
</protein>
<keyword evidence="2" id="KW-1185">Reference proteome</keyword>
<dbReference type="RefSeq" id="WP_184814057.1">
    <property type="nucleotide sequence ID" value="NZ_JACHJQ010000006.1"/>
</dbReference>
<proteinExistence type="predicted"/>
<dbReference type="AlphaFoldDB" id="A0A7W7QAK9"/>
<evidence type="ECO:0000313" key="1">
    <source>
        <dbReference type="EMBL" id="MBB4910027.1"/>
    </source>
</evidence>
<organism evidence="1 2">
    <name type="scientific">Actinophytocola algeriensis</name>
    <dbReference type="NCBI Taxonomy" id="1768010"/>
    <lineage>
        <taxon>Bacteria</taxon>
        <taxon>Bacillati</taxon>
        <taxon>Actinomycetota</taxon>
        <taxon>Actinomycetes</taxon>
        <taxon>Pseudonocardiales</taxon>
        <taxon>Pseudonocardiaceae</taxon>
    </lineage>
</organism>
<accession>A0A7W7QAK9</accession>